<keyword evidence="3" id="KW-0378">Hydrolase</keyword>
<accession>A0A1F6DEG6</accession>
<organism evidence="5 6">
    <name type="scientific">Candidatus Kaiserbacteria bacterium RIFCSPHIGHO2_01_FULL_56_24</name>
    <dbReference type="NCBI Taxonomy" id="1798487"/>
    <lineage>
        <taxon>Bacteria</taxon>
        <taxon>Candidatus Kaiseribacteriota</taxon>
    </lineage>
</organism>
<evidence type="ECO:0000256" key="1">
    <source>
        <dbReference type="ARBA" id="ARBA00006534"/>
    </source>
</evidence>
<evidence type="ECO:0000313" key="6">
    <source>
        <dbReference type="Proteomes" id="UP000176377"/>
    </source>
</evidence>
<dbReference type="GO" id="GO:0006508">
    <property type="term" value="P:proteolysis"/>
    <property type="evidence" value="ECO:0007669"/>
    <property type="project" value="UniProtKB-KW"/>
</dbReference>
<comment type="caution">
    <text evidence="5">The sequence shown here is derived from an EMBL/GenBank/DDBJ whole genome shotgun (WGS) entry which is preliminary data.</text>
</comment>
<dbReference type="AlphaFoldDB" id="A0A1F6DEG6"/>
<dbReference type="Pfam" id="PF03575">
    <property type="entry name" value="Peptidase_S51"/>
    <property type="match status" value="1"/>
</dbReference>
<comment type="similarity">
    <text evidence="1">Belongs to the peptidase S51 family.</text>
</comment>
<evidence type="ECO:0000313" key="5">
    <source>
        <dbReference type="EMBL" id="OGG59710.1"/>
    </source>
</evidence>
<dbReference type="EMBL" id="MFLA01000016">
    <property type="protein sequence ID" value="OGG59710.1"/>
    <property type="molecule type" value="Genomic_DNA"/>
</dbReference>
<dbReference type="Gene3D" id="3.40.50.880">
    <property type="match status" value="1"/>
</dbReference>
<evidence type="ECO:0000256" key="3">
    <source>
        <dbReference type="ARBA" id="ARBA00022801"/>
    </source>
</evidence>
<dbReference type="PANTHER" id="PTHR20842">
    <property type="entry name" value="PROTEASE S51 ALPHA-ASPARTYL DIPEPTIDASE"/>
    <property type="match status" value="1"/>
</dbReference>
<dbReference type="CDD" id="cd03146">
    <property type="entry name" value="GAT1_Peptidase_E"/>
    <property type="match status" value="1"/>
</dbReference>
<dbReference type="SUPFAM" id="SSF52317">
    <property type="entry name" value="Class I glutamine amidotransferase-like"/>
    <property type="match status" value="1"/>
</dbReference>
<keyword evidence="4" id="KW-0720">Serine protease</keyword>
<dbReference type="Proteomes" id="UP000176377">
    <property type="component" value="Unassembled WGS sequence"/>
</dbReference>
<evidence type="ECO:0000256" key="2">
    <source>
        <dbReference type="ARBA" id="ARBA00022670"/>
    </source>
</evidence>
<dbReference type="InterPro" id="IPR005320">
    <property type="entry name" value="Peptidase_S51"/>
</dbReference>
<reference evidence="5 6" key="1">
    <citation type="journal article" date="2016" name="Nat. Commun.">
        <title>Thousands of microbial genomes shed light on interconnected biogeochemical processes in an aquifer system.</title>
        <authorList>
            <person name="Anantharaman K."/>
            <person name="Brown C.T."/>
            <person name="Hug L.A."/>
            <person name="Sharon I."/>
            <person name="Castelle C.J."/>
            <person name="Probst A.J."/>
            <person name="Thomas B.C."/>
            <person name="Singh A."/>
            <person name="Wilkins M.J."/>
            <person name="Karaoz U."/>
            <person name="Brodie E.L."/>
            <person name="Williams K.H."/>
            <person name="Hubbard S.S."/>
            <person name="Banfield J.F."/>
        </authorList>
    </citation>
    <scope>NUCLEOTIDE SEQUENCE [LARGE SCALE GENOMIC DNA]</scope>
</reference>
<keyword evidence="2" id="KW-0645">Protease</keyword>
<evidence type="ECO:0000256" key="4">
    <source>
        <dbReference type="ARBA" id="ARBA00022825"/>
    </source>
</evidence>
<dbReference type="InterPro" id="IPR029062">
    <property type="entry name" value="Class_I_gatase-like"/>
</dbReference>
<sequence length="247" mass="27334">MKIVAIGGGEIGRPGTKIETLEIDEEILRLSGKKNPKLLFIPTASGDSAGYIDVVETYFGIKLGCTVDTLLLWGTDLSEREIEKKIESADIIYVGGGNTLSMIRLWKKLGVDTLLQNAAERGVVLSGVSAGAVCWFRYANSDSRKMVDPKADYVRIRALDFLPLFVCPHFNAEKDRQESLKKMLKGSGQTAIGLDNCAALVIEDDTFRIVTSKPKASAHLCYWKNNRYLKRVLKKGPYPLPELLKIP</sequence>
<protein>
    <recommendedName>
        <fullName evidence="7">Peptidase E</fullName>
    </recommendedName>
</protein>
<gene>
    <name evidence="5" type="ORF">A2765_03925</name>
</gene>
<dbReference type="GO" id="GO:0008236">
    <property type="term" value="F:serine-type peptidase activity"/>
    <property type="evidence" value="ECO:0007669"/>
    <property type="project" value="UniProtKB-KW"/>
</dbReference>
<proteinExistence type="inferred from homology"/>
<name>A0A1F6DEG6_9BACT</name>
<evidence type="ECO:0008006" key="7">
    <source>
        <dbReference type="Google" id="ProtNLM"/>
    </source>
</evidence>
<dbReference type="PANTHER" id="PTHR20842:SF0">
    <property type="entry name" value="ALPHA-ASPARTYL DIPEPTIDASE"/>
    <property type="match status" value="1"/>
</dbReference>